<dbReference type="Gene3D" id="3.40.50.1580">
    <property type="entry name" value="Nucleoside phosphorylase domain"/>
    <property type="match status" value="1"/>
</dbReference>
<dbReference type="Proteomes" id="UP000248132">
    <property type="component" value="Unassembled WGS sequence"/>
</dbReference>
<dbReference type="InterPro" id="IPR000845">
    <property type="entry name" value="Nucleoside_phosphorylase_d"/>
</dbReference>
<dbReference type="PANTHER" id="PTHR43691:SF11">
    <property type="entry name" value="FI09636P-RELATED"/>
    <property type="match status" value="1"/>
</dbReference>
<comment type="caution">
    <text evidence="5">The sequence shown here is derived from an EMBL/GenBank/DDBJ whole genome shotgun (WGS) entry which is preliminary data.</text>
</comment>
<gene>
    <name evidence="5" type="ORF">LY28_00186</name>
</gene>
<protein>
    <recommendedName>
        <fullName evidence="2">Uridine phosphorylase</fullName>
        <ecNumber evidence="1">2.4.2.3</ecNumber>
    </recommendedName>
</protein>
<accession>A0A318XQE4</accession>
<sequence length="263" mass="29018">MNYTSAAAPKYDGKVPHLRCGREDIGEIILLPGDPGRIKMFEDLFDDFKVLSTNREFTIATGYYKGLKISVCSTGIGAPSTEIAVLELISLGARALIRIGGTGTIKEEIDCEDMILNTGAMRLGGASTFYAPQEYPAIASFEVVDSLKRACEKNEHKYHMGICASVGSFYHGQGREVPFELNYDGTKVLKEYSRLGILNFEMEAETIFTLSSIYGVLAGSICTVHCNRITDRWLIDNEKAQKKMCETALLGALNLNNLYLNKL</sequence>
<dbReference type="OrthoDB" id="9772602at2"/>
<dbReference type="RefSeq" id="WP_110460278.1">
    <property type="nucleotide sequence ID" value="NZ_QKMR01000001.1"/>
</dbReference>
<reference evidence="5 6" key="1">
    <citation type="submission" date="2018-06" db="EMBL/GenBank/DDBJ databases">
        <title>Genomic Encyclopedia of Type Strains, Phase I: the one thousand microbial genomes (KMG-I) project.</title>
        <authorList>
            <person name="Kyrpides N."/>
        </authorList>
    </citation>
    <scope>NUCLEOTIDE SEQUENCE [LARGE SCALE GENOMIC DNA]</scope>
    <source>
        <strain evidence="5 6">DSM 19573</strain>
    </source>
</reference>
<evidence type="ECO:0000256" key="1">
    <source>
        <dbReference type="ARBA" id="ARBA00011888"/>
    </source>
</evidence>
<dbReference type="GO" id="GO:0004850">
    <property type="term" value="F:uridine phosphorylase activity"/>
    <property type="evidence" value="ECO:0007669"/>
    <property type="project" value="UniProtKB-EC"/>
</dbReference>
<evidence type="ECO:0000256" key="2">
    <source>
        <dbReference type="ARBA" id="ARBA00021980"/>
    </source>
</evidence>
<organism evidence="5 6">
    <name type="scientific">Ruminiclostridium sufflavum DSM 19573</name>
    <dbReference type="NCBI Taxonomy" id="1121337"/>
    <lineage>
        <taxon>Bacteria</taxon>
        <taxon>Bacillati</taxon>
        <taxon>Bacillota</taxon>
        <taxon>Clostridia</taxon>
        <taxon>Eubacteriales</taxon>
        <taxon>Oscillospiraceae</taxon>
        <taxon>Ruminiclostridium</taxon>
    </lineage>
</organism>
<dbReference type="InterPro" id="IPR035994">
    <property type="entry name" value="Nucleoside_phosphorylase_sf"/>
</dbReference>
<evidence type="ECO:0000256" key="3">
    <source>
        <dbReference type="ARBA" id="ARBA00048447"/>
    </source>
</evidence>
<dbReference type="GO" id="GO:0009116">
    <property type="term" value="P:nucleoside metabolic process"/>
    <property type="evidence" value="ECO:0007669"/>
    <property type="project" value="InterPro"/>
</dbReference>
<dbReference type="EC" id="2.4.2.3" evidence="1"/>
<evidence type="ECO:0000259" key="4">
    <source>
        <dbReference type="Pfam" id="PF01048"/>
    </source>
</evidence>
<dbReference type="CDD" id="cd17767">
    <property type="entry name" value="UP_EcUdp-like"/>
    <property type="match status" value="1"/>
</dbReference>
<feature type="domain" description="Nucleoside phosphorylase" evidence="4">
    <location>
        <begin position="28"/>
        <end position="230"/>
    </location>
</feature>
<name>A0A318XQE4_9FIRM</name>
<comment type="catalytic activity">
    <reaction evidence="3">
        <text>uridine + phosphate = alpha-D-ribose 1-phosphate + uracil</text>
        <dbReference type="Rhea" id="RHEA:24388"/>
        <dbReference type="ChEBI" id="CHEBI:16704"/>
        <dbReference type="ChEBI" id="CHEBI:17568"/>
        <dbReference type="ChEBI" id="CHEBI:43474"/>
        <dbReference type="ChEBI" id="CHEBI:57720"/>
        <dbReference type="EC" id="2.4.2.3"/>
    </reaction>
</comment>
<dbReference type="GO" id="GO:0005829">
    <property type="term" value="C:cytosol"/>
    <property type="evidence" value="ECO:0007669"/>
    <property type="project" value="TreeGrafter"/>
</dbReference>
<dbReference type="Pfam" id="PF01048">
    <property type="entry name" value="PNP_UDP_1"/>
    <property type="match status" value="1"/>
</dbReference>
<dbReference type="PANTHER" id="PTHR43691">
    <property type="entry name" value="URIDINE PHOSPHORYLASE"/>
    <property type="match status" value="1"/>
</dbReference>
<keyword evidence="6" id="KW-1185">Reference proteome</keyword>
<dbReference type="EMBL" id="QKMR01000001">
    <property type="protein sequence ID" value="PYG90305.1"/>
    <property type="molecule type" value="Genomic_DNA"/>
</dbReference>
<evidence type="ECO:0000313" key="6">
    <source>
        <dbReference type="Proteomes" id="UP000248132"/>
    </source>
</evidence>
<dbReference type="SUPFAM" id="SSF53167">
    <property type="entry name" value="Purine and uridine phosphorylases"/>
    <property type="match status" value="1"/>
</dbReference>
<evidence type="ECO:0000313" key="5">
    <source>
        <dbReference type="EMBL" id="PYG90305.1"/>
    </source>
</evidence>
<dbReference type="AlphaFoldDB" id="A0A318XQE4"/>
<proteinExistence type="predicted"/>